<evidence type="ECO:0000313" key="1">
    <source>
        <dbReference type="EMBL" id="PVI04499.1"/>
    </source>
</evidence>
<dbReference type="Proteomes" id="UP000244855">
    <property type="component" value="Unassembled WGS sequence"/>
</dbReference>
<protein>
    <submittedName>
        <fullName evidence="1">Uncharacterized protein</fullName>
    </submittedName>
</protein>
<accession>A0A2V1E2R6</accession>
<sequence>MILKYNQYSINKIRSPPPTFNNTGPYPSRSGLSLPLSPSSALSSTWETPSRLSFSTPLPPSSAFSSAWETPSAIRFGFGVSISSSISLYFTVIRGDGIIVIILHISLDVPVSGGVAVGRGFFPGSGGGFGGGGVGVRDCGAQDGGGYEGEDEEGSHG</sequence>
<proteinExistence type="predicted"/>
<dbReference type="AlphaFoldDB" id="A0A2V1E2R6"/>
<name>A0A2V1E2R6_9PLEO</name>
<dbReference type="EMBL" id="KZ805321">
    <property type="protein sequence ID" value="PVI04499.1"/>
    <property type="molecule type" value="Genomic_DNA"/>
</dbReference>
<evidence type="ECO:0000313" key="2">
    <source>
        <dbReference type="Proteomes" id="UP000244855"/>
    </source>
</evidence>
<keyword evidence="2" id="KW-1185">Reference proteome</keyword>
<organism evidence="1 2">
    <name type="scientific">Periconia macrospinosa</name>
    <dbReference type="NCBI Taxonomy" id="97972"/>
    <lineage>
        <taxon>Eukaryota</taxon>
        <taxon>Fungi</taxon>
        <taxon>Dikarya</taxon>
        <taxon>Ascomycota</taxon>
        <taxon>Pezizomycotina</taxon>
        <taxon>Dothideomycetes</taxon>
        <taxon>Pleosporomycetidae</taxon>
        <taxon>Pleosporales</taxon>
        <taxon>Massarineae</taxon>
        <taxon>Periconiaceae</taxon>
        <taxon>Periconia</taxon>
    </lineage>
</organism>
<reference evidence="1 2" key="1">
    <citation type="journal article" date="2018" name="Sci. Rep.">
        <title>Comparative genomics provides insights into the lifestyle and reveals functional heterogeneity of dark septate endophytic fungi.</title>
        <authorList>
            <person name="Knapp D.G."/>
            <person name="Nemeth J.B."/>
            <person name="Barry K."/>
            <person name="Hainaut M."/>
            <person name="Henrissat B."/>
            <person name="Johnson J."/>
            <person name="Kuo A."/>
            <person name="Lim J.H.P."/>
            <person name="Lipzen A."/>
            <person name="Nolan M."/>
            <person name="Ohm R.A."/>
            <person name="Tamas L."/>
            <person name="Grigoriev I.V."/>
            <person name="Spatafora J.W."/>
            <person name="Nagy L.G."/>
            <person name="Kovacs G.M."/>
        </authorList>
    </citation>
    <scope>NUCLEOTIDE SEQUENCE [LARGE SCALE GENOMIC DNA]</scope>
    <source>
        <strain evidence="1 2">DSE2036</strain>
    </source>
</reference>
<gene>
    <name evidence="1" type="ORF">DM02DRAFT_179294</name>
</gene>